<dbReference type="Gene3D" id="3.90.1170.40">
    <property type="entry name" value="Molybdopterin biosynthesis MoaE subunit"/>
    <property type="match status" value="1"/>
</dbReference>
<dbReference type="PROSITE" id="PS50106">
    <property type="entry name" value="PDZ"/>
    <property type="match status" value="1"/>
</dbReference>
<feature type="non-terminal residue" evidence="1">
    <location>
        <position position="194"/>
    </location>
</feature>
<gene>
    <name evidence="1" type="ORF">CTOB1V02_LOCUS13763</name>
</gene>
<dbReference type="InterPro" id="IPR036034">
    <property type="entry name" value="PDZ_sf"/>
</dbReference>
<dbReference type="Pfam" id="PF00595">
    <property type="entry name" value="PDZ"/>
    <property type="match status" value="1"/>
</dbReference>
<dbReference type="EMBL" id="OB675648">
    <property type="protein sequence ID" value="CAD7235948.1"/>
    <property type="molecule type" value="Genomic_DNA"/>
</dbReference>
<dbReference type="InterPro" id="IPR036563">
    <property type="entry name" value="MoaE_sf"/>
</dbReference>
<accession>A0A7R8WQB5</accession>
<name>A0A7R8WQB5_9CRUS</name>
<dbReference type="SUPFAM" id="SSF50156">
    <property type="entry name" value="PDZ domain-like"/>
    <property type="match status" value="1"/>
</dbReference>
<dbReference type="InterPro" id="IPR003448">
    <property type="entry name" value="Mopterin_biosynth_MoaE"/>
</dbReference>
<dbReference type="Pfam" id="PF02391">
    <property type="entry name" value="MoaE"/>
    <property type="match status" value="1"/>
</dbReference>
<dbReference type="SUPFAM" id="SSF54690">
    <property type="entry name" value="Molybdopterin synthase subunit MoaE"/>
    <property type="match status" value="1"/>
</dbReference>
<dbReference type="InterPro" id="IPR001478">
    <property type="entry name" value="PDZ"/>
</dbReference>
<dbReference type="Gene3D" id="2.30.42.10">
    <property type="match status" value="1"/>
</dbReference>
<dbReference type="GO" id="GO:0006777">
    <property type="term" value="P:Mo-molybdopterin cofactor biosynthetic process"/>
    <property type="evidence" value="ECO:0007669"/>
    <property type="project" value="InterPro"/>
</dbReference>
<reference evidence="1" key="1">
    <citation type="submission" date="2020-11" db="EMBL/GenBank/DDBJ databases">
        <authorList>
            <person name="Tran Van P."/>
        </authorList>
    </citation>
    <scope>NUCLEOTIDE SEQUENCE</scope>
</reference>
<organism evidence="1">
    <name type="scientific">Cyprideis torosa</name>
    <dbReference type="NCBI Taxonomy" id="163714"/>
    <lineage>
        <taxon>Eukaryota</taxon>
        <taxon>Metazoa</taxon>
        <taxon>Ecdysozoa</taxon>
        <taxon>Arthropoda</taxon>
        <taxon>Crustacea</taxon>
        <taxon>Oligostraca</taxon>
        <taxon>Ostracoda</taxon>
        <taxon>Podocopa</taxon>
        <taxon>Podocopida</taxon>
        <taxon>Cytherocopina</taxon>
        <taxon>Cytheroidea</taxon>
        <taxon>Cytherideidae</taxon>
        <taxon>Cyprideis</taxon>
    </lineage>
</organism>
<proteinExistence type="predicted"/>
<sequence>MDSVTIHEQSFDPWALVQQYQSEALNNDVQFGATSVFVGTMRDFNEGDDVCGMTLEHYPGMTEAHLQAIIDQAKERWDIRGAMIAHRVAEMRNAVGLLRAGSEISLQVLRDGKSRNIKATISAADEAKVAGKSVSKKLMGASFADASGEDEHGVKVVSIEMGSQAARAGLVAGDLILSANRRPVNTVGELEAII</sequence>
<dbReference type="AlphaFoldDB" id="A0A7R8WQB5"/>
<protein>
    <submittedName>
        <fullName evidence="1">Uncharacterized protein</fullName>
    </submittedName>
</protein>
<evidence type="ECO:0000313" key="1">
    <source>
        <dbReference type="EMBL" id="CAD7235948.1"/>
    </source>
</evidence>